<proteinExistence type="predicted"/>
<organism evidence="3 4">
    <name type="scientific">Haloferax marisrubri</name>
    <dbReference type="NCBI Taxonomy" id="1544719"/>
    <lineage>
        <taxon>Archaea</taxon>
        <taxon>Methanobacteriati</taxon>
        <taxon>Methanobacteriota</taxon>
        <taxon>Stenosarchaea group</taxon>
        <taxon>Halobacteria</taxon>
        <taxon>Halobacteriales</taxon>
        <taxon>Haloferacaceae</taxon>
        <taxon>Haloferax</taxon>
    </lineage>
</organism>
<keyword evidence="4" id="KW-1185">Reference proteome</keyword>
<protein>
    <submittedName>
        <fullName evidence="3">TRAP transporter substrate-binding protein DctP</fullName>
    </submittedName>
</protein>
<dbReference type="PANTHER" id="PTHR33376:SF4">
    <property type="entry name" value="SIALIC ACID-BINDING PERIPLASMIC PROTEIN SIAP"/>
    <property type="match status" value="1"/>
</dbReference>
<reference evidence="3" key="1">
    <citation type="submission" date="2017-08" db="EMBL/GenBank/DDBJ databases">
        <title>Haloferax marisrubri sp. nov., isolated from the Discovery deep brine-seawater interface in the Red Sea.</title>
        <authorList>
            <person name="Zhang G."/>
            <person name="Stingl U."/>
        </authorList>
    </citation>
    <scope>NUCLEOTIDE SEQUENCE [LARGE SCALE GENOMIC DNA]</scope>
    <source>
        <strain evidence="3">SB3</strain>
    </source>
</reference>
<dbReference type="Proteomes" id="UP000053621">
    <property type="component" value="Unassembled WGS sequence"/>
</dbReference>
<evidence type="ECO:0000256" key="2">
    <source>
        <dbReference type="SAM" id="MobiDB-lite"/>
    </source>
</evidence>
<dbReference type="Pfam" id="PF03480">
    <property type="entry name" value="DctP"/>
    <property type="match status" value="1"/>
</dbReference>
<gene>
    <name evidence="3" type="ORF">AUR65_016785</name>
</gene>
<name>A0A2P4NMA0_9EURY</name>
<dbReference type="InterPro" id="IPR038404">
    <property type="entry name" value="TRAP_DctP_sf"/>
</dbReference>
<dbReference type="EMBL" id="LOPW02000018">
    <property type="protein sequence ID" value="POG54293.1"/>
    <property type="molecule type" value="Genomic_DNA"/>
</dbReference>
<dbReference type="GO" id="GO:0055085">
    <property type="term" value="P:transmembrane transport"/>
    <property type="evidence" value="ECO:0007669"/>
    <property type="project" value="InterPro"/>
</dbReference>
<accession>A0A2P4NMA0</accession>
<dbReference type="PROSITE" id="PS51318">
    <property type="entry name" value="TAT"/>
    <property type="match status" value="1"/>
</dbReference>
<feature type="compositionally biased region" description="Polar residues" evidence="2">
    <location>
        <begin position="1"/>
        <end position="18"/>
    </location>
</feature>
<dbReference type="InterPro" id="IPR018389">
    <property type="entry name" value="DctP_fam"/>
</dbReference>
<dbReference type="Gene3D" id="3.40.190.170">
    <property type="entry name" value="Bacterial extracellular solute-binding protein, family 7"/>
    <property type="match status" value="1"/>
</dbReference>
<dbReference type="NCBIfam" id="NF037995">
    <property type="entry name" value="TRAP_S1"/>
    <property type="match status" value="1"/>
</dbReference>
<dbReference type="InterPro" id="IPR006311">
    <property type="entry name" value="TAT_signal"/>
</dbReference>
<dbReference type="CDD" id="cd13603">
    <property type="entry name" value="PBP2_TRAP_Siap_TeaA_like"/>
    <property type="match status" value="1"/>
</dbReference>
<comment type="caution">
    <text evidence="3">The sequence shown here is derived from an EMBL/GenBank/DDBJ whole genome shotgun (WGS) entry which is preliminary data.</text>
</comment>
<dbReference type="AlphaFoldDB" id="A0A2P4NMA0"/>
<dbReference type="PANTHER" id="PTHR33376">
    <property type="match status" value="1"/>
</dbReference>
<evidence type="ECO:0000256" key="1">
    <source>
        <dbReference type="ARBA" id="ARBA00022729"/>
    </source>
</evidence>
<evidence type="ECO:0000313" key="3">
    <source>
        <dbReference type="EMBL" id="POG54293.1"/>
    </source>
</evidence>
<evidence type="ECO:0000313" key="4">
    <source>
        <dbReference type="Proteomes" id="UP000053621"/>
    </source>
</evidence>
<sequence length="364" mass="39484">MTHNTNQGSASNDVTGRTSARRPFLKTVGGGILATTLAGCLGDGGSTEPASGDGGESEEVSMTIASAFSEDHVLIAGAAQKFKEIVEEESGGKFTVQISPGGAYGAEDEISELTAEGGIEAHSGGTFPFLQYAPKYFFFANPFVMKDFDHILRLHESDLMEEGYSKIVENGNQRPVGNMVYRGARHLCTKEKTGAVNTPEDIEGLTLRVAEIPPWVQVFSEIGFDTAAITWTEVYSALQTGTADSVEAPPGALNSAQLYEVFAHLNITSHQITTGNIYFNEDFYQGLDKTYQDLVQQASAKATDHASQMAKEQEQSYIDTFKSEYNIAVNKSADRAAFTSAAEPAIKKLFDEKWAHTWEDVQNV</sequence>
<keyword evidence="1" id="KW-0732">Signal</keyword>
<feature type="region of interest" description="Disordered" evidence="2">
    <location>
        <begin position="1"/>
        <end position="20"/>
    </location>
</feature>